<dbReference type="InterPro" id="IPR028472">
    <property type="entry name" value="EYA"/>
</dbReference>
<keyword evidence="6" id="KW-0804">Transcription</keyword>
<keyword evidence="4 6" id="KW-0904">Protein phosphatase</keyword>
<evidence type="ECO:0000256" key="5">
    <source>
        <dbReference type="ARBA" id="ARBA00051722"/>
    </source>
</evidence>
<evidence type="ECO:0000313" key="8">
    <source>
        <dbReference type="WBParaSite" id="L893_g33531.t1"/>
    </source>
</evidence>
<dbReference type="GO" id="GO:0005634">
    <property type="term" value="C:nucleus"/>
    <property type="evidence" value="ECO:0007669"/>
    <property type="project" value="TreeGrafter"/>
</dbReference>
<evidence type="ECO:0000256" key="3">
    <source>
        <dbReference type="ARBA" id="ARBA00022842"/>
    </source>
</evidence>
<dbReference type="EC" id="3.1.3.48" evidence="6"/>
<evidence type="ECO:0000313" key="7">
    <source>
        <dbReference type="Proteomes" id="UP000095287"/>
    </source>
</evidence>
<keyword evidence="3 6" id="KW-0460">Magnesium</keyword>
<protein>
    <recommendedName>
        <fullName evidence="6">Eyes absent homolog</fullName>
        <ecNumber evidence="6">3.1.3.48</ecNumber>
    </recommendedName>
</protein>
<comment type="cofactor">
    <cofactor evidence="6">
        <name>Mg(2+)</name>
        <dbReference type="ChEBI" id="CHEBI:18420"/>
    </cofactor>
    <text evidence="6">Binds 1 Mg(2+) ion per subunit.</text>
</comment>
<reference evidence="8" key="1">
    <citation type="submission" date="2016-11" db="UniProtKB">
        <authorList>
            <consortium name="WormBaseParasite"/>
        </authorList>
    </citation>
    <scope>IDENTIFICATION</scope>
</reference>
<keyword evidence="7" id="KW-1185">Reference proteome</keyword>
<evidence type="ECO:0000256" key="6">
    <source>
        <dbReference type="RuleBase" id="RU362036"/>
    </source>
</evidence>
<evidence type="ECO:0000256" key="1">
    <source>
        <dbReference type="ARBA" id="ARBA00010501"/>
    </source>
</evidence>
<dbReference type="GO" id="GO:0030154">
    <property type="term" value="P:cell differentiation"/>
    <property type="evidence" value="ECO:0007669"/>
    <property type="project" value="TreeGrafter"/>
</dbReference>
<evidence type="ECO:0000256" key="4">
    <source>
        <dbReference type="ARBA" id="ARBA00022912"/>
    </source>
</evidence>
<accession>A0A1I8A837</accession>
<name>A0A1I8A837_9BILA</name>
<keyword evidence="6" id="KW-0805">Transcription regulation</keyword>
<keyword evidence="2 6" id="KW-0378">Hydrolase</keyword>
<dbReference type="GO" id="GO:0046872">
    <property type="term" value="F:metal ion binding"/>
    <property type="evidence" value="ECO:0007669"/>
    <property type="project" value="UniProtKB-KW"/>
</dbReference>
<dbReference type="InterPro" id="IPR038102">
    <property type="entry name" value="EYA_dom_sf"/>
</dbReference>
<dbReference type="GO" id="GO:2001240">
    <property type="term" value="P:negative regulation of extrinsic apoptotic signaling pathway in absence of ligand"/>
    <property type="evidence" value="ECO:0007669"/>
    <property type="project" value="TreeGrafter"/>
</dbReference>
<dbReference type="GO" id="GO:0045739">
    <property type="term" value="P:positive regulation of DNA repair"/>
    <property type="evidence" value="ECO:0007669"/>
    <property type="project" value="TreeGrafter"/>
</dbReference>
<proteinExistence type="inferred from homology"/>
<sequence>MDKLLGTWSGRFKRCLQIVAAANSDSAARVANVVLTGEGLVSSLAKLMATDLAAAVDIDNVYSTVKMSKESVLERVRTKFGKGCSFVVISMQAETQTLADSKRIPLWKIQHAGDLDSLYRALSHHLL</sequence>
<dbReference type="PANTHER" id="PTHR10190:SF16">
    <property type="entry name" value="DEVELOPMENTAL PROTEIN EYES ABSENT"/>
    <property type="match status" value="1"/>
</dbReference>
<dbReference type="GO" id="GO:0004725">
    <property type="term" value="F:protein tyrosine phosphatase activity"/>
    <property type="evidence" value="ECO:0007669"/>
    <property type="project" value="UniProtKB-EC"/>
</dbReference>
<dbReference type="WBParaSite" id="L893_g33531.t1">
    <property type="protein sequence ID" value="L893_g33531.t1"/>
    <property type="gene ID" value="L893_g33531"/>
</dbReference>
<dbReference type="PANTHER" id="PTHR10190">
    <property type="entry name" value="EYES ABSENT"/>
    <property type="match status" value="1"/>
</dbReference>
<dbReference type="AlphaFoldDB" id="A0A1I8A837"/>
<comment type="similarity">
    <text evidence="1 6">Belongs to the HAD-like hydrolase superfamily. EYA family.</text>
</comment>
<comment type="catalytic activity">
    <reaction evidence="5 6">
        <text>O-phospho-L-tyrosyl-[protein] + H2O = L-tyrosyl-[protein] + phosphate</text>
        <dbReference type="Rhea" id="RHEA:10684"/>
        <dbReference type="Rhea" id="RHEA-COMP:10136"/>
        <dbReference type="Rhea" id="RHEA-COMP:20101"/>
        <dbReference type="ChEBI" id="CHEBI:15377"/>
        <dbReference type="ChEBI" id="CHEBI:43474"/>
        <dbReference type="ChEBI" id="CHEBI:46858"/>
        <dbReference type="ChEBI" id="CHEBI:61978"/>
        <dbReference type="EC" id="3.1.3.48"/>
    </reaction>
</comment>
<dbReference type="Proteomes" id="UP000095287">
    <property type="component" value="Unplaced"/>
</dbReference>
<organism evidence="7 8">
    <name type="scientific">Steinernema glaseri</name>
    <dbReference type="NCBI Taxonomy" id="37863"/>
    <lineage>
        <taxon>Eukaryota</taxon>
        <taxon>Metazoa</taxon>
        <taxon>Ecdysozoa</taxon>
        <taxon>Nematoda</taxon>
        <taxon>Chromadorea</taxon>
        <taxon>Rhabditida</taxon>
        <taxon>Tylenchina</taxon>
        <taxon>Panagrolaimomorpha</taxon>
        <taxon>Strongyloidoidea</taxon>
        <taxon>Steinernematidae</taxon>
        <taxon>Steinernema</taxon>
    </lineage>
</organism>
<dbReference type="Gene3D" id="3.40.50.12350">
    <property type="match status" value="1"/>
</dbReference>
<evidence type="ECO:0000256" key="2">
    <source>
        <dbReference type="ARBA" id="ARBA00022801"/>
    </source>
</evidence>
<keyword evidence="6" id="KW-0479">Metal-binding</keyword>